<evidence type="ECO:0000256" key="2">
    <source>
        <dbReference type="ARBA" id="ARBA00022723"/>
    </source>
</evidence>
<comment type="subcellular location">
    <subcellularLocation>
        <location evidence="1">Nucleus</location>
    </subcellularLocation>
</comment>
<dbReference type="PROSITE" id="PS50157">
    <property type="entry name" value="ZINC_FINGER_C2H2_2"/>
    <property type="match status" value="1"/>
</dbReference>
<name>A0AAN9K5J0_CLITE</name>
<feature type="domain" description="C2H2-type" evidence="8">
    <location>
        <begin position="124"/>
        <end position="151"/>
    </location>
</feature>
<comment type="caution">
    <text evidence="9">The sequence shown here is derived from an EMBL/GenBank/DDBJ whole genome shotgun (WGS) entry which is preliminary data.</text>
</comment>
<evidence type="ECO:0000256" key="1">
    <source>
        <dbReference type="ARBA" id="ARBA00004123"/>
    </source>
</evidence>
<dbReference type="InterPro" id="IPR044246">
    <property type="entry name" value="ZFP3-like"/>
</dbReference>
<dbReference type="InterPro" id="IPR013087">
    <property type="entry name" value="Znf_C2H2_type"/>
</dbReference>
<dbReference type="GO" id="GO:0009788">
    <property type="term" value="P:negative regulation of abscisic acid-activated signaling pathway"/>
    <property type="evidence" value="ECO:0007669"/>
    <property type="project" value="InterPro"/>
</dbReference>
<keyword evidence="3 6" id="KW-0863">Zinc-finger</keyword>
<evidence type="ECO:0000256" key="5">
    <source>
        <dbReference type="ARBA" id="ARBA00023242"/>
    </source>
</evidence>
<reference evidence="9 10" key="1">
    <citation type="submission" date="2024-01" db="EMBL/GenBank/DDBJ databases">
        <title>The genomes of 5 underutilized Papilionoideae crops provide insights into root nodulation and disease resistance.</title>
        <authorList>
            <person name="Yuan L."/>
        </authorList>
    </citation>
    <scope>NUCLEOTIDE SEQUENCE [LARGE SCALE GENOMIC DNA]</scope>
    <source>
        <strain evidence="9">LY-2023</strain>
        <tissue evidence="9">Leaf</tissue>
    </source>
</reference>
<evidence type="ECO:0000256" key="3">
    <source>
        <dbReference type="ARBA" id="ARBA00022771"/>
    </source>
</evidence>
<evidence type="ECO:0000256" key="7">
    <source>
        <dbReference type="SAM" id="MobiDB-lite"/>
    </source>
</evidence>
<dbReference type="InterPro" id="IPR036236">
    <property type="entry name" value="Znf_C2H2_sf"/>
</dbReference>
<evidence type="ECO:0000313" key="9">
    <source>
        <dbReference type="EMBL" id="KAK7311217.1"/>
    </source>
</evidence>
<dbReference type="GO" id="GO:0005634">
    <property type="term" value="C:nucleus"/>
    <property type="evidence" value="ECO:0007669"/>
    <property type="project" value="UniProtKB-SubCell"/>
</dbReference>
<accession>A0AAN9K5J0</accession>
<organism evidence="9 10">
    <name type="scientific">Clitoria ternatea</name>
    <name type="common">Butterfly pea</name>
    <dbReference type="NCBI Taxonomy" id="43366"/>
    <lineage>
        <taxon>Eukaryota</taxon>
        <taxon>Viridiplantae</taxon>
        <taxon>Streptophyta</taxon>
        <taxon>Embryophyta</taxon>
        <taxon>Tracheophyta</taxon>
        <taxon>Spermatophyta</taxon>
        <taxon>Magnoliopsida</taxon>
        <taxon>eudicotyledons</taxon>
        <taxon>Gunneridae</taxon>
        <taxon>Pentapetalae</taxon>
        <taxon>rosids</taxon>
        <taxon>fabids</taxon>
        <taxon>Fabales</taxon>
        <taxon>Fabaceae</taxon>
        <taxon>Papilionoideae</taxon>
        <taxon>50 kb inversion clade</taxon>
        <taxon>NPAAA clade</taxon>
        <taxon>indigoferoid/millettioid clade</taxon>
        <taxon>Phaseoleae</taxon>
        <taxon>Clitoria</taxon>
    </lineage>
</organism>
<sequence length="311" mass="33713">MEAYLCDRASIFSCIAAEAPPSPSTPLQNSQELKKHQSVEEEEEEKETKHHHVSTLLDLNVSGDDDDSSAVTTGCCSSPEGQELNLITCLDIGSSSSPSNATNSSENNNNSPLGNNSEAEPRVFSCNYCHRKFYSSQALGGHQNAHKRERSIAKRGHRFGTQIMASAIAFGIPFVHNNRYGSSMASLPLYGACSSNRSLGIQAHSMIQKPSSSHMNGFGIGNSYHGHQHNHHHHGWSRPIIDQQPGIAKLAVADFHRTKSVAFSSSSPQISSVGRFEMVNTNVVKNSAAKKDLSGCVVSSEMKHLDLSLKL</sequence>
<proteinExistence type="predicted"/>
<dbReference type="SUPFAM" id="SSF57667">
    <property type="entry name" value="beta-beta-alpha zinc fingers"/>
    <property type="match status" value="1"/>
</dbReference>
<protein>
    <recommendedName>
        <fullName evidence="8">C2H2-type domain-containing protein</fullName>
    </recommendedName>
</protein>
<feature type="region of interest" description="Disordered" evidence="7">
    <location>
        <begin position="97"/>
        <end position="116"/>
    </location>
</feature>
<dbReference type="GO" id="GO:0008270">
    <property type="term" value="F:zinc ion binding"/>
    <property type="evidence" value="ECO:0007669"/>
    <property type="project" value="UniProtKB-KW"/>
</dbReference>
<keyword evidence="10" id="KW-1185">Reference proteome</keyword>
<dbReference type="EMBL" id="JAYKXN010000002">
    <property type="protein sequence ID" value="KAK7311217.1"/>
    <property type="molecule type" value="Genomic_DNA"/>
</dbReference>
<feature type="region of interest" description="Disordered" evidence="7">
    <location>
        <begin position="18"/>
        <end position="54"/>
    </location>
</feature>
<dbReference type="PROSITE" id="PS00028">
    <property type="entry name" value="ZINC_FINGER_C2H2_1"/>
    <property type="match status" value="1"/>
</dbReference>
<dbReference type="PANTHER" id="PTHR47287:SF17">
    <property type="entry name" value="C2H2 AND C2HC ZINC FINGERS SUPERFAMILY PROTEIN"/>
    <property type="match status" value="1"/>
</dbReference>
<evidence type="ECO:0000259" key="8">
    <source>
        <dbReference type="PROSITE" id="PS50157"/>
    </source>
</evidence>
<keyword evidence="2" id="KW-0479">Metal-binding</keyword>
<gene>
    <name evidence="9" type="ORF">RJT34_09208</name>
</gene>
<evidence type="ECO:0000256" key="4">
    <source>
        <dbReference type="ARBA" id="ARBA00022833"/>
    </source>
</evidence>
<dbReference type="PANTHER" id="PTHR47287">
    <property type="entry name" value="C2H2 AND C2HC ZINC FINGERS SUPERFAMILY PROTEIN"/>
    <property type="match status" value="1"/>
</dbReference>
<evidence type="ECO:0000313" key="10">
    <source>
        <dbReference type="Proteomes" id="UP001359559"/>
    </source>
</evidence>
<dbReference type="AlphaFoldDB" id="A0AAN9K5J0"/>
<dbReference type="Proteomes" id="UP001359559">
    <property type="component" value="Unassembled WGS sequence"/>
</dbReference>
<dbReference type="Gene3D" id="3.30.160.60">
    <property type="entry name" value="Classic Zinc Finger"/>
    <property type="match status" value="1"/>
</dbReference>
<keyword evidence="4" id="KW-0862">Zinc</keyword>
<keyword evidence="5" id="KW-0539">Nucleus</keyword>
<evidence type="ECO:0000256" key="6">
    <source>
        <dbReference type="PROSITE-ProRule" id="PRU00042"/>
    </source>
</evidence>